<evidence type="ECO:0000256" key="9">
    <source>
        <dbReference type="ARBA" id="ARBA00022989"/>
    </source>
</evidence>
<dbReference type="PANTHER" id="PTHR10468:SF0">
    <property type="entry name" value="ALPHA-1,3-MANNOSYL-GLYCOPROTEIN 2-BETA-N-ACETYLGLUCOSAMINYLTRANSFERASE"/>
    <property type="match status" value="1"/>
</dbReference>
<evidence type="ECO:0000256" key="12">
    <source>
        <dbReference type="ARBA" id="ARBA00023211"/>
    </source>
</evidence>
<comment type="cofactor">
    <cofactor evidence="17">
        <name>Mn(2+)</name>
        <dbReference type="ChEBI" id="CHEBI:29035"/>
    </cofactor>
    <text evidence="17">The cofactor is mostly bound to the substrate.</text>
</comment>
<dbReference type="EMBL" id="CANHGI010000003">
    <property type="protein sequence ID" value="CAI5445954.1"/>
    <property type="molecule type" value="Genomic_DNA"/>
</dbReference>
<comment type="pathway">
    <text evidence="2 17">Protein modification; protein glycosylation.</text>
</comment>
<evidence type="ECO:0000313" key="19">
    <source>
        <dbReference type="Proteomes" id="UP001152747"/>
    </source>
</evidence>
<keyword evidence="7 17" id="KW-0479">Metal-binding</keyword>
<keyword evidence="19" id="KW-1185">Reference proteome</keyword>
<evidence type="ECO:0000256" key="14">
    <source>
        <dbReference type="ARBA" id="ARBA00038949"/>
    </source>
</evidence>
<proteinExistence type="inferred from homology"/>
<keyword evidence="4 17" id="KW-0328">Glycosyltransferase</keyword>
<comment type="function">
    <text evidence="13 17">Initiates complex N-linked carbohydrate formation. Essential for the conversion of high-mannose to hybrid and complex N-glycans.</text>
</comment>
<dbReference type="GO" id="GO:0003827">
    <property type="term" value="F:alpha-1,3-mannosylglycoprotein 2-beta-N-acetylglucosaminyltransferase activity"/>
    <property type="evidence" value="ECO:0007669"/>
    <property type="project" value="UniProtKB-UniRule"/>
</dbReference>
<comment type="caution">
    <text evidence="18">The sequence shown here is derived from an EMBL/GenBank/DDBJ whole genome shotgun (WGS) entry which is preliminary data.</text>
</comment>
<dbReference type="Pfam" id="PF03071">
    <property type="entry name" value="GNT-I"/>
    <property type="match status" value="1"/>
</dbReference>
<evidence type="ECO:0000256" key="3">
    <source>
        <dbReference type="ARBA" id="ARBA00006492"/>
    </source>
</evidence>
<keyword evidence="5" id="KW-0808">Transferase</keyword>
<evidence type="ECO:0000256" key="1">
    <source>
        <dbReference type="ARBA" id="ARBA00004323"/>
    </source>
</evidence>
<keyword evidence="12 17" id="KW-0464">Manganese</keyword>
<evidence type="ECO:0000256" key="15">
    <source>
        <dbReference type="ARBA" id="ARBA00041712"/>
    </source>
</evidence>
<evidence type="ECO:0000256" key="10">
    <source>
        <dbReference type="ARBA" id="ARBA00023034"/>
    </source>
</evidence>
<keyword evidence="6" id="KW-0812">Transmembrane</keyword>
<comment type="similarity">
    <text evidence="3 17">Belongs to the glycosyltransferase 13 family.</text>
</comment>
<keyword evidence="10 17" id="KW-0333">Golgi apparatus</keyword>
<keyword evidence="9" id="KW-1133">Transmembrane helix</keyword>
<evidence type="ECO:0000256" key="7">
    <source>
        <dbReference type="ARBA" id="ARBA00022723"/>
    </source>
</evidence>
<dbReference type="InterPro" id="IPR029044">
    <property type="entry name" value="Nucleotide-diphossugar_trans"/>
</dbReference>
<evidence type="ECO:0000256" key="17">
    <source>
        <dbReference type="RuleBase" id="RU368119"/>
    </source>
</evidence>
<dbReference type="FunFam" id="3.90.550.10:FF:000252">
    <property type="entry name" value="Protein O-linked-mannose beta-1,2-N-acetylglucosaminyltransferase 1"/>
    <property type="match status" value="1"/>
</dbReference>
<dbReference type="InterPro" id="IPR052261">
    <property type="entry name" value="Glycosyltransferase_13"/>
</dbReference>
<dbReference type="Gene3D" id="3.10.180.20">
    <property type="entry name" value="N-Acetylglucosaminyltransferase I, Domain 2"/>
    <property type="match status" value="1"/>
</dbReference>
<evidence type="ECO:0000256" key="5">
    <source>
        <dbReference type="ARBA" id="ARBA00022679"/>
    </source>
</evidence>
<protein>
    <recommendedName>
        <fullName evidence="14 17">Alpha-1,3-mannosyl-glycoprotein 2-beta-N-acetylglucosaminyltransferase</fullName>
        <shortName evidence="17">GNT-I</shortName>
        <shortName evidence="17">GlcNAc-T I</shortName>
        <ecNumber evidence="14 17">2.4.1.101</ecNumber>
    </recommendedName>
    <alternativeName>
        <fullName evidence="15 17">N-glycosyl-oligosaccharide-glycoprotein N-acetylglucosaminyltransferase I</fullName>
    </alternativeName>
</protein>
<name>A0A9P1II44_9PELO</name>
<dbReference type="PANTHER" id="PTHR10468">
    <property type="entry name" value="PROTEIN O-LINKED-MANNOSE BETA-1,2-N-ACETYLGLUCOSAMINYLTRANSFERASE 1/ALPHA-1,3-MANNOSYL-GLYCOPROTEIN 2-BETA-N-ACETYLGLUCOSAMINYLTRANSFERASE"/>
    <property type="match status" value="1"/>
</dbReference>
<dbReference type="GO" id="GO:0000139">
    <property type="term" value="C:Golgi membrane"/>
    <property type="evidence" value="ECO:0007669"/>
    <property type="project" value="UniProtKB-SubCell"/>
</dbReference>
<evidence type="ECO:0000256" key="4">
    <source>
        <dbReference type="ARBA" id="ARBA00022676"/>
    </source>
</evidence>
<organism evidence="18 19">
    <name type="scientific">Caenorhabditis angaria</name>
    <dbReference type="NCBI Taxonomy" id="860376"/>
    <lineage>
        <taxon>Eukaryota</taxon>
        <taxon>Metazoa</taxon>
        <taxon>Ecdysozoa</taxon>
        <taxon>Nematoda</taxon>
        <taxon>Chromadorea</taxon>
        <taxon>Rhabditida</taxon>
        <taxon>Rhabditina</taxon>
        <taxon>Rhabditomorpha</taxon>
        <taxon>Rhabditoidea</taxon>
        <taxon>Rhabditidae</taxon>
        <taxon>Peloderinae</taxon>
        <taxon>Caenorhabditis</taxon>
    </lineage>
</organism>
<dbReference type="Gene3D" id="3.90.550.10">
    <property type="entry name" value="Spore Coat Polysaccharide Biosynthesis Protein SpsA, Chain A"/>
    <property type="match status" value="1"/>
</dbReference>
<evidence type="ECO:0000256" key="16">
    <source>
        <dbReference type="ARBA" id="ARBA00049421"/>
    </source>
</evidence>
<dbReference type="EC" id="2.4.1.101" evidence="14 17"/>
<evidence type="ECO:0000256" key="2">
    <source>
        <dbReference type="ARBA" id="ARBA00004922"/>
    </source>
</evidence>
<comment type="catalytic activity">
    <reaction evidence="16 17">
        <text>N(4)-(alpha-D-Man-(1-&gt;3)-[alpha-D-Man-(1-&gt;3)-[alpha-D-Man-(1-&gt;6)]-alpha-D-Man-(1-&gt;6)]-beta-D-Man-(1-&gt;4)-beta-D-GlcNAc-(1-&gt;4)-beta-D-GlcNAc)-L-asparaginyl-[protein] (N-glucan mannose isomer 5A1,2) + UDP-N-acetyl-alpha-D-glucosamine = N(4)-{beta-D-GlcNAc-(1-&gt;2)-alpha-D-Man-(1-&gt;3)-[alpha-D-Man-(1-&gt;3)-[alpha-D-Man-(1-&gt;6)]-alpha-D-Man-(1-&gt;6)]-beta-D-Man-(1-&gt;4)-beta-D-GlcNAc-(1-&gt;4)-beta-D-GlcNAc}-L-asparaginyl-[protein] + UDP + H(+)</text>
        <dbReference type="Rhea" id="RHEA:11456"/>
        <dbReference type="Rhea" id="RHEA-COMP:14367"/>
        <dbReference type="Rhea" id="RHEA-COMP:14368"/>
        <dbReference type="ChEBI" id="CHEBI:15378"/>
        <dbReference type="ChEBI" id="CHEBI:57705"/>
        <dbReference type="ChEBI" id="CHEBI:58223"/>
        <dbReference type="ChEBI" id="CHEBI:59087"/>
        <dbReference type="ChEBI" id="CHEBI:60625"/>
        <dbReference type="EC" id="2.4.1.101"/>
    </reaction>
</comment>
<evidence type="ECO:0000256" key="11">
    <source>
        <dbReference type="ARBA" id="ARBA00023136"/>
    </source>
</evidence>
<dbReference type="OrthoDB" id="440755at2759"/>
<sequence length="396" mass="46499">MKPILKLVLFCAFIFLISTITLFKKLDIKKQSRNVDLSKISVTSSKYPSTTTTRVQEEVKLNKELAVVVIACRRVESLEILLEAILKYRPSSDIPIFVSQDCDVPEIPQLISTKFQNDVKYIKHEKQGNTTGLKRKKSHQYVYLSNHYKNALQYFFDENQFETVIIIEDDLMIAPDFFSYFLATKKLLLNDPTLLCVSAWNDNSMPDLIDQNATSLLYRTDFFAGLGWMLTKSLWTEIGHRWPNAYWDDWLREPQQRRNRQCVRPEIGRTSMQKYGRYGASSGQFFDTHLKKIVHNEVPVDFEEQDLSYLEPKKYEELFREEVSKSRLIEKMRNIENCNNHTSFKIAYTDLKKFVKTNRLKIMSDEKRGIHRSSYNGIIPIFHNNCRVFIVPKNLV</sequence>
<keyword evidence="11" id="KW-0472">Membrane</keyword>
<dbReference type="Proteomes" id="UP001152747">
    <property type="component" value="Unassembled WGS sequence"/>
</dbReference>
<keyword evidence="8 17" id="KW-0735">Signal-anchor</keyword>
<evidence type="ECO:0000313" key="18">
    <source>
        <dbReference type="EMBL" id="CAI5445954.1"/>
    </source>
</evidence>
<dbReference type="AlphaFoldDB" id="A0A9P1II44"/>
<reference evidence="18" key="1">
    <citation type="submission" date="2022-11" db="EMBL/GenBank/DDBJ databases">
        <authorList>
            <person name="Kikuchi T."/>
        </authorList>
    </citation>
    <scope>NUCLEOTIDE SEQUENCE</scope>
    <source>
        <strain evidence="18">PS1010</strain>
    </source>
</reference>
<gene>
    <name evidence="18" type="ORF">CAMP_LOCUS8591</name>
</gene>
<dbReference type="SUPFAM" id="SSF53448">
    <property type="entry name" value="Nucleotide-diphospho-sugar transferases"/>
    <property type="match status" value="1"/>
</dbReference>
<comment type="subcellular location">
    <subcellularLocation>
        <location evidence="1 17">Golgi apparatus membrane</location>
        <topology evidence="1 17">Single-pass type II membrane protein</topology>
    </subcellularLocation>
</comment>
<dbReference type="InterPro" id="IPR004139">
    <property type="entry name" value="Glyco_trans_13"/>
</dbReference>
<evidence type="ECO:0000256" key="6">
    <source>
        <dbReference type="ARBA" id="ARBA00022692"/>
    </source>
</evidence>
<evidence type="ECO:0000256" key="8">
    <source>
        <dbReference type="ARBA" id="ARBA00022968"/>
    </source>
</evidence>
<evidence type="ECO:0000256" key="13">
    <source>
        <dbReference type="ARBA" id="ARBA00037706"/>
    </source>
</evidence>
<dbReference type="GO" id="GO:0030145">
    <property type="term" value="F:manganese ion binding"/>
    <property type="evidence" value="ECO:0007669"/>
    <property type="project" value="UniProtKB-UniRule"/>
</dbReference>
<accession>A0A9P1II44</accession>